<sequence>MRVPDVPRRLPKPRVHPWPAGQPIVRVHDIRMGATEFNGSEVSRRFRPIYRESAVVPTLYGADMDAGALSETVLHDVPVRGGGRRIQRKNLVHQVLSTIIPTIPLNLVELHGAGLRRLQITHGELIESGARHYPRTAEWSRALYEYGDEFHGLAWRSRQFNDSIAVMLWGDRVNRFEHLRPEPDQPPLPLFLGEGYERVMQLANDFDITVVG</sequence>
<dbReference type="Pfam" id="PF08808">
    <property type="entry name" value="RES"/>
    <property type="match status" value="1"/>
</dbReference>
<name>A0ABS6KR17_9MYCO</name>
<evidence type="ECO:0000313" key="3">
    <source>
        <dbReference type="Proteomes" id="UP000812982"/>
    </source>
</evidence>
<comment type="caution">
    <text evidence="2">The sequence shown here is derived from an EMBL/GenBank/DDBJ whole genome shotgun (WGS) entry which is preliminary data.</text>
</comment>
<gene>
    <name evidence="2" type="ORF">FR943_19720</name>
</gene>
<dbReference type="InterPro" id="IPR014914">
    <property type="entry name" value="RES_dom"/>
</dbReference>
<proteinExistence type="predicted"/>
<organism evidence="2 3">
    <name type="scientific">[Mycobacterium] fortunisiensis</name>
    <dbReference type="NCBI Taxonomy" id="2600579"/>
    <lineage>
        <taxon>Bacteria</taxon>
        <taxon>Bacillati</taxon>
        <taxon>Actinomycetota</taxon>
        <taxon>Actinomycetes</taxon>
        <taxon>Mycobacteriales</taxon>
        <taxon>Mycobacteriaceae</taxon>
        <taxon>Mycolicibacterium</taxon>
    </lineage>
</organism>
<evidence type="ECO:0000259" key="1">
    <source>
        <dbReference type="Pfam" id="PF08808"/>
    </source>
</evidence>
<protein>
    <submittedName>
        <fullName evidence="2">RES domain-containing protein</fullName>
    </submittedName>
</protein>
<dbReference type="EMBL" id="VOMB01000021">
    <property type="protein sequence ID" value="MBU9766061.1"/>
    <property type="molecule type" value="Genomic_DNA"/>
</dbReference>
<accession>A0ABS6KR17</accession>
<keyword evidence="3" id="KW-1185">Reference proteome</keyword>
<evidence type="ECO:0000313" key="2">
    <source>
        <dbReference type="EMBL" id="MBU9766061.1"/>
    </source>
</evidence>
<reference evidence="2 3" key="1">
    <citation type="journal article" date="2021" name="Sci. Rep.">
        <title>Phenotypic and genomic hallmarks of a novel, potentially pathogenic rapidly growing Mycobacterium species related to the Mycobacterium fortuitum complex.</title>
        <authorList>
            <person name="Gharbi R."/>
            <person name="Khanna V."/>
            <person name="Frigui W."/>
            <person name="Mhenni B."/>
            <person name="Brosch R."/>
            <person name="Mardassi H."/>
        </authorList>
    </citation>
    <scope>NUCLEOTIDE SEQUENCE [LARGE SCALE GENOMIC DNA]</scope>
    <source>
        <strain evidence="2 3">TNTM28</strain>
    </source>
</reference>
<feature type="domain" description="RES" evidence="1">
    <location>
        <begin position="26"/>
        <end position="188"/>
    </location>
</feature>
<dbReference type="Proteomes" id="UP000812982">
    <property type="component" value="Unassembled WGS sequence"/>
</dbReference>